<dbReference type="SUPFAM" id="SSF51445">
    <property type="entry name" value="(Trans)glycosidases"/>
    <property type="match status" value="1"/>
</dbReference>
<dbReference type="EMBL" id="QGGY01000004">
    <property type="protein sequence ID" value="PWJ76740.1"/>
    <property type="molecule type" value="Genomic_DNA"/>
</dbReference>
<dbReference type="InterPro" id="IPR017853">
    <property type="entry name" value="GH"/>
</dbReference>
<dbReference type="CDD" id="cd03143">
    <property type="entry name" value="A4_beta-galactosidase_middle_domain"/>
    <property type="match status" value="1"/>
</dbReference>
<protein>
    <submittedName>
        <fullName evidence="1">Glycosyl hydrolase-like family 6 (GHL6) protein</fullName>
    </submittedName>
</protein>
<organism evidence="1 2">
    <name type="scientific">Murimonas intestini</name>
    <dbReference type="NCBI Taxonomy" id="1337051"/>
    <lineage>
        <taxon>Bacteria</taxon>
        <taxon>Bacillati</taxon>
        <taxon>Bacillota</taxon>
        <taxon>Clostridia</taxon>
        <taxon>Lachnospirales</taxon>
        <taxon>Lachnospiraceae</taxon>
        <taxon>Murimonas</taxon>
    </lineage>
</organism>
<name>A0AB73T5V1_9FIRM</name>
<evidence type="ECO:0000313" key="1">
    <source>
        <dbReference type="EMBL" id="PWJ76740.1"/>
    </source>
</evidence>
<dbReference type="Gene3D" id="3.20.20.80">
    <property type="entry name" value="Glycosidases"/>
    <property type="match status" value="1"/>
</dbReference>
<proteinExistence type="predicted"/>
<comment type="caution">
    <text evidence="1">The sequence shown here is derived from an EMBL/GenBank/DDBJ whole genome shotgun (WGS) entry which is preliminary data.</text>
</comment>
<dbReference type="InterPro" id="IPR028212">
    <property type="entry name" value="GHL6"/>
</dbReference>
<sequence length="711" mass="81646">MGKWYESRYRRTLLDMHIEDWDDSFMAEFDPEEYFRMLKRAQVSAPMIYIQSHVGLCYWPTKTGVMHRAFTGKEDQIRHLIDLCHQDGMSVVVYYSIIFNNREYDRHPEWRMRDAYGQGSRDHGGRYGLCCPNSKGYRDFVKAQIKEFCEYFDFEGVFFDMTFWPEVCYCDSCKKRWAEKNEGDMPQTVDWRDERWTEFDRERHQWIYEFARLCTDEVHKYRPDATVEHQYGNSIAFWRFGNNENVSLASDYIGTDLYGGLRQQSFACKAWYNLTQNQPFQYMTSRCYPTLAEHTSTKTKDQLRQCVGMTYIHHGASLLIDAIDPAGTVDKRVYSLMGEIYGEAKKYEPYLNRGVQAYDVSLYFNLNGKFDPNANGIHVMDHRLDRDTGSGGGMPHYDALMGAANILAAAHIPYGIINNWKRQEMFGHRVLAVPDAPGMSGEEAELILDYVRGGGSLYLSGQCHPRLLKEIFGAEADGYTDGRMTYLAPEEGEDNVMEGYFTKKYPLVMFEPAVKLKEGFRGKVLANLTFPYTLPGIRWSMFPADIHEEEYVDVNGPAYKFATIHANPPGIPTEEPGMILAGYGKGRAVYSALPIERAGRSQHGAVFTNIIKMLAGGEFCFRADAPETVECVMFRDEEKKEALLGVIETREGYSIPDTPGICLEIRAEQAPEKVWLLPDEKELSFTWKNGIASVSLEPFSIYAMVLAKWKD</sequence>
<dbReference type="RefSeq" id="WP_257497755.1">
    <property type="nucleotide sequence ID" value="NZ_JANKBI010000019.1"/>
</dbReference>
<keyword evidence="2" id="KW-1185">Reference proteome</keyword>
<dbReference type="InterPro" id="IPR029062">
    <property type="entry name" value="Class_I_gatase-like"/>
</dbReference>
<reference evidence="1 2" key="1">
    <citation type="submission" date="2018-05" db="EMBL/GenBank/DDBJ databases">
        <authorList>
            <person name="Goeker M."/>
            <person name="Huntemann M."/>
            <person name="Clum A."/>
            <person name="Pillay M."/>
            <person name="Palaniappan K."/>
            <person name="Varghese N."/>
            <person name="Mikhailova N."/>
            <person name="Stamatis D."/>
            <person name="Reddy T."/>
            <person name="Daum C."/>
            <person name="Shapiro N."/>
            <person name="Ivanova N."/>
            <person name="Kyrpides N."/>
            <person name="Woyke T."/>
        </authorList>
    </citation>
    <scope>NUCLEOTIDE SEQUENCE [LARGE SCALE GENOMIC DNA]</scope>
    <source>
        <strain evidence="1 2">DSM 26524</strain>
    </source>
</reference>
<dbReference type="Proteomes" id="UP000245412">
    <property type="component" value="Unassembled WGS sequence"/>
</dbReference>
<dbReference type="AlphaFoldDB" id="A0AB73T5V1"/>
<dbReference type="Pfam" id="PF14871">
    <property type="entry name" value="GHL6"/>
    <property type="match status" value="1"/>
</dbReference>
<dbReference type="Gene3D" id="3.40.50.880">
    <property type="match status" value="1"/>
</dbReference>
<accession>A0AB73T5V1</accession>
<evidence type="ECO:0000313" key="2">
    <source>
        <dbReference type="Proteomes" id="UP000245412"/>
    </source>
</evidence>
<gene>
    <name evidence="1" type="ORF">C7383_104186</name>
</gene>